<reference evidence="18" key="1">
    <citation type="submission" date="2020-08" db="EMBL/GenBank/DDBJ databases">
        <title>Genome public.</title>
        <authorList>
            <person name="Liu C."/>
            <person name="Sun Q."/>
        </authorList>
    </citation>
    <scope>NUCLEOTIDE SEQUENCE</scope>
    <source>
        <strain evidence="18">NSJ-33</strain>
    </source>
</reference>
<evidence type="ECO:0000256" key="11">
    <source>
        <dbReference type="ARBA" id="ARBA00023316"/>
    </source>
</evidence>
<dbReference type="GO" id="GO:0009002">
    <property type="term" value="F:serine-type D-Ala-D-Ala carboxypeptidase activity"/>
    <property type="evidence" value="ECO:0007669"/>
    <property type="project" value="UniProtKB-EC"/>
</dbReference>
<comment type="pathway">
    <text evidence="2">Cell wall biogenesis; peptidoglycan biosynthesis.</text>
</comment>
<dbReference type="Pfam" id="PF00768">
    <property type="entry name" value="Peptidase_S11"/>
    <property type="match status" value="1"/>
</dbReference>
<dbReference type="Gene3D" id="2.60.410.10">
    <property type="entry name" value="D-Ala-D-Ala carboxypeptidase, C-terminal domain"/>
    <property type="match status" value="1"/>
</dbReference>
<dbReference type="GO" id="GO:0008360">
    <property type="term" value="P:regulation of cell shape"/>
    <property type="evidence" value="ECO:0007669"/>
    <property type="project" value="UniProtKB-KW"/>
</dbReference>
<organism evidence="18 19">
    <name type="scientific">Fumia xinanensis</name>
    <dbReference type="NCBI Taxonomy" id="2763659"/>
    <lineage>
        <taxon>Bacteria</taxon>
        <taxon>Bacillati</taxon>
        <taxon>Bacillota</taxon>
        <taxon>Clostridia</taxon>
        <taxon>Eubacteriales</taxon>
        <taxon>Oscillospiraceae</taxon>
        <taxon>Fumia</taxon>
    </lineage>
</organism>
<evidence type="ECO:0000256" key="3">
    <source>
        <dbReference type="ARBA" id="ARBA00007164"/>
    </source>
</evidence>
<keyword evidence="8" id="KW-0378">Hydrolase</keyword>
<evidence type="ECO:0000256" key="14">
    <source>
        <dbReference type="PIRSR" id="PIRSR618044-2"/>
    </source>
</evidence>
<evidence type="ECO:0000256" key="13">
    <source>
        <dbReference type="PIRSR" id="PIRSR618044-1"/>
    </source>
</evidence>
<dbReference type="PANTHER" id="PTHR21581:SF33">
    <property type="entry name" value="D-ALANYL-D-ALANINE CARBOXYPEPTIDASE DACB"/>
    <property type="match status" value="1"/>
</dbReference>
<evidence type="ECO:0000256" key="5">
    <source>
        <dbReference type="ARBA" id="ARBA00022645"/>
    </source>
</evidence>
<keyword evidence="10" id="KW-0573">Peptidoglycan synthesis</keyword>
<accession>A0A926E5E2</accession>
<dbReference type="Pfam" id="PF07943">
    <property type="entry name" value="PBP5_C"/>
    <property type="match status" value="1"/>
</dbReference>
<evidence type="ECO:0000256" key="8">
    <source>
        <dbReference type="ARBA" id="ARBA00022801"/>
    </source>
</evidence>
<gene>
    <name evidence="18" type="ORF">H8710_07190</name>
</gene>
<feature type="signal peptide" evidence="16">
    <location>
        <begin position="1"/>
        <end position="26"/>
    </location>
</feature>
<dbReference type="EMBL" id="JACRSV010000002">
    <property type="protein sequence ID" value="MBC8559850.1"/>
    <property type="molecule type" value="Genomic_DNA"/>
</dbReference>
<dbReference type="RefSeq" id="WP_249294833.1">
    <property type="nucleotide sequence ID" value="NZ_JACRSV010000002.1"/>
</dbReference>
<evidence type="ECO:0000256" key="16">
    <source>
        <dbReference type="SAM" id="SignalP"/>
    </source>
</evidence>
<dbReference type="PANTHER" id="PTHR21581">
    <property type="entry name" value="D-ALANYL-D-ALANINE CARBOXYPEPTIDASE"/>
    <property type="match status" value="1"/>
</dbReference>
<dbReference type="GO" id="GO:0071555">
    <property type="term" value="P:cell wall organization"/>
    <property type="evidence" value="ECO:0007669"/>
    <property type="project" value="UniProtKB-KW"/>
</dbReference>
<evidence type="ECO:0000259" key="17">
    <source>
        <dbReference type="SMART" id="SM00936"/>
    </source>
</evidence>
<dbReference type="InterPro" id="IPR037167">
    <property type="entry name" value="Peptidase_S11_C_sf"/>
</dbReference>
<evidence type="ECO:0000256" key="4">
    <source>
        <dbReference type="ARBA" id="ARBA00012448"/>
    </source>
</evidence>
<proteinExistence type="inferred from homology"/>
<dbReference type="InterPro" id="IPR018044">
    <property type="entry name" value="Peptidase_S11"/>
</dbReference>
<dbReference type="PRINTS" id="PR00725">
    <property type="entry name" value="DADACBPTASE1"/>
</dbReference>
<name>A0A926E5E2_9FIRM</name>
<dbReference type="SMART" id="SM00936">
    <property type="entry name" value="PBP5_C"/>
    <property type="match status" value="1"/>
</dbReference>
<dbReference type="InterPro" id="IPR012907">
    <property type="entry name" value="Peptidase_S11_C"/>
</dbReference>
<evidence type="ECO:0000256" key="2">
    <source>
        <dbReference type="ARBA" id="ARBA00004752"/>
    </source>
</evidence>
<keyword evidence="19" id="KW-1185">Reference proteome</keyword>
<evidence type="ECO:0000256" key="7">
    <source>
        <dbReference type="ARBA" id="ARBA00022729"/>
    </source>
</evidence>
<dbReference type="GO" id="GO:0009252">
    <property type="term" value="P:peptidoglycan biosynthetic process"/>
    <property type="evidence" value="ECO:0007669"/>
    <property type="project" value="UniProtKB-KW"/>
</dbReference>
<dbReference type="InterPro" id="IPR015956">
    <property type="entry name" value="Peniciliin-bd_prot_C_sf"/>
</dbReference>
<keyword evidence="9" id="KW-0133">Cell shape</keyword>
<keyword evidence="5 18" id="KW-0121">Carboxypeptidase</keyword>
<keyword evidence="11" id="KW-0961">Cell wall biogenesis/degradation</keyword>
<dbReference type="GO" id="GO:0006508">
    <property type="term" value="P:proteolysis"/>
    <property type="evidence" value="ECO:0007669"/>
    <property type="project" value="UniProtKB-KW"/>
</dbReference>
<comment type="similarity">
    <text evidence="3 15">Belongs to the peptidase S11 family.</text>
</comment>
<dbReference type="AlphaFoldDB" id="A0A926E5E2"/>
<feature type="domain" description="Peptidase S11 D-Ala-D-Ala carboxypeptidase A C-terminal" evidence="17">
    <location>
        <begin position="279"/>
        <end position="370"/>
    </location>
</feature>
<evidence type="ECO:0000313" key="18">
    <source>
        <dbReference type="EMBL" id="MBC8559850.1"/>
    </source>
</evidence>
<feature type="chain" id="PRO_5037852154" description="serine-type D-Ala-D-Ala carboxypeptidase" evidence="16">
    <location>
        <begin position="27"/>
        <end position="392"/>
    </location>
</feature>
<feature type="active site" description="Acyl-ester intermediate" evidence="13">
    <location>
        <position position="73"/>
    </location>
</feature>
<comment type="catalytic activity">
    <reaction evidence="12">
        <text>Preferential cleavage: (Ac)2-L-Lys-D-Ala-|-D-Ala. Also transpeptidation of peptidyl-alanyl moieties that are N-acyl substituents of D-alanine.</text>
        <dbReference type="EC" id="3.4.16.4"/>
    </reaction>
</comment>
<feature type="active site" description="Proton acceptor" evidence="13">
    <location>
        <position position="76"/>
    </location>
</feature>
<feature type="binding site" evidence="14">
    <location>
        <position position="235"/>
    </location>
    <ligand>
        <name>substrate</name>
    </ligand>
</feature>
<feature type="active site" evidence="13">
    <location>
        <position position="128"/>
    </location>
</feature>
<dbReference type="Gene3D" id="3.40.710.10">
    <property type="entry name" value="DD-peptidase/beta-lactamase superfamily"/>
    <property type="match status" value="1"/>
</dbReference>
<dbReference type="InterPro" id="IPR001967">
    <property type="entry name" value="Peptidase_S11_N"/>
</dbReference>
<dbReference type="SUPFAM" id="SSF69189">
    <property type="entry name" value="Penicillin-binding protein associated domain"/>
    <property type="match status" value="1"/>
</dbReference>
<keyword evidence="7 16" id="KW-0732">Signal</keyword>
<evidence type="ECO:0000256" key="12">
    <source>
        <dbReference type="ARBA" id="ARBA00034000"/>
    </source>
</evidence>
<evidence type="ECO:0000256" key="6">
    <source>
        <dbReference type="ARBA" id="ARBA00022670"/>
    </source>
</evidence>
<dbReference type="EC" id="3.4.16.4" evidence="4"/>
<comment type="function">
    <text evidence="1">Removes C-terminal D-alanyl residues from sugar-peptide cell wall precursors.</text>
</comment>
<comment type="caution">
    <text evidence="18">The sequence shown here is derived from an EMBL/GenBank/DDBJ whole genome shotgun (WGS) entry which is preliminary data.</text>
</comment>
<protein>
    <recommendedName>
        <fullName evidence="4">serine-type D-Ala-D-Ala carboxypeptidase</fullName>
        <ecNumber evidence="4">3.4.16.4</ecNumber>
    </recommendedName>
</protein>
<sequence length="392" mass="41884">MNKKVLCFVLSLCIGAAACFPAGVFAEKEQGEAVQTAQSDALGVSAQSAALIEADSGRVIFVKNGEERLPIASTTKIMTALLTLEASNLDTYFTVDPNAIKVEGTSMGLQEGDQVTLRILAAGMLLASGNDAANSAALKVGGSLDEFAIMMNKRAAQIGMKDSNFVTPSGLDAQNHYSTALDMAKLARAALQNPDFSAICSQKSMKLSYGNPPYDRWLSNHNKLLKSYPDCIGVKTGFTKKAGRCLVSAAERDGVTLICVTIKAPSDWDDHRKMLDYGFSQVQAVELSGEVPGTIPVVGGVSDQVTPMVQVAPKASVSSEDAGKIEMKIVSQPFLYAPVKQGDCIGEMRYYLNGELLKSAPLTAKETVAADERVPETSFWDKIKSWFAGWGK</sequence>
<evidence type="ECO:0000256" key="15">
    <source>
        <dbReference type="RuleBase" id="RU004016"/>
    </source>
</evidence>
<dbReference type="InterPro" id="IPR012338">
    <property type="entry name" value="Beta-lactam/transpept-like"/>
</dbReference>
<keyword evidence="6" id="KW-0645">Protease</keyword>
<evidence type="ECO:0000256" key="9">
    <source>
        <dbReference type="ARBA" id="ARBA00022960"/>
    </source>
</evidence>
<dbReference type="SUPFAM" id="SSF56601">
    <property type="entry name" value="beta-lactamase/transpeptidase-like"/>
    <property type="match status" value="1"/>
</dbReference>
<evidence type="ECO:0000313" key="19">
    <source>
        <dbReference type="Proteomes" id="UP000610760"/>
    </source>
</evidence>
<dbReference type="Proteomes" id="UP000610760">
    <property type="component" value="Unassembled WGS sequence"/>
</dbReference>
<evidence type="ECO:0000256" key="1">
    <source>
        <dbReference type="ARBA" id="ARBA00003217"/>
    </source>
</evidence>
<evidence type="ECO:0000256" key="10">
    <source>
        <dbReference type="ARBA" id="ARBA00022984"/>
    </source>
</evidence>
<dbReference type="PROSITE" id="PS51257">
    <property type="entry name" value="PROKAR_LIPOPROTEIN"/>
    <property type="match status" value="1"/>
</dbReference>